<organism evidence="2 3">
    <name type="scientific">candidate division WWE3 bacterium RIFOXYC1_FULL_39_7</name>
    <dbReference type="NCBI Taxonomy" id="1802643"/>
    <lineage>
        <taxon>Bacteria</taxon>
        <taxon>Katanobacteria</taxon>
    </lineage>
</organism>
<comment type="caution">
    <text evidence="2">The sequence shown here is derived from an EMBL/GenBank/DDBJ whole genome shotgun (WGS) entry which is preliminary data.</text>
</comment>
<evidence type="ECO:0000256" key="1">
    <source>
        <dbReference type="SAM" id="Phobius"/>
    </source>
</evidence>
<dbReference type="Proteomes" id="UP000179113">
    <property type="component" value="Unassembled WGS sequence"/>
</dbReference>
<dbReference type="EMBL" id="MEWA01000029">
    <property type="protein sequence ID" value="OGC68986.1"/>
    <property type="molecule type" value="Genomic_DNA"/>
</dbReference>
<evidence type="ECO:0000313" key="2">
    <source>
        <dbReference type="EMBL" id="OGC68986.1"/>
    </source>
</evidence>
<proteinExistence type="predicted"/>
<reference evidence="2 3" key="1">
    <citation type="journal article" date="2016" name="Nat. Commun.">
        <title>Thousands of microbial genomes shed light on interconnected biogeochemical processes in an aquifer system.</title>
        <authorList>
            <person name="Anantharaman K."/>
            <person name="Brown C.T."/>
            <person name="Hug L.A."/>
            <person name="Sharon I."/>
            <person name="Castelle C.J."/>
            <person name="Probst A.J."/>
            <person name="Thomas B.C."/>
            <person name="Singh A."/>
            <person name="Wilkins M.J."/>
            <person name="Karaoz U."/>
            <person name="Brodie E.L."/>
            <person name="Williams K.H."/>
            <person name="Hubbard S.S."/>
            <person name="Banfield J.F."/>
        </authorList>
    </citation>
    <scope>NUCLEOTIDE SEQUENCE [LARGE SCALE GENOMIC DNA]</scope>
</reference>
<gene>
    <name evidence="2" type="ORF">A2415_04275</name>
</gene>
<name>A0A1F4WHY4_UNCKA</name>
<keyword evidence="1" id="KW-0812">Transmembrane</keyword>
<sequence>MKHEAEKYFTTFLRSYKNTDFLLKLYGIWLVIVLVVFGFYGIRPLFMTLKEKSSVLAEMQLAKTALNANEAYLKKSRSDLYEYRTNISFLNTFMPLEPEIQTYILDLIGAIGDQGYIMRNFSQSGYADEANTIELHVQMDGASYPSGVIKKIEGLKRITNVKSVDLNRQLLSTRVQYKVRLYILIYTQPK</sequence>
<protein>
    <submittedName>
        <fullName evidence="2">Uncharacterized protein</fullName>
    </submittedName>
</protein>
<keyword evidence="1" id="KW-1133">Transmembrane helix</keyword>
<keyword evidence="1" id="KW-0472">Membrane</keyword>
<dbReference type="AlphaFoldDB" id="A0A1F4WHY4"/>
<evidence type="ECO:0000313" key="3">
    <source>
        <dbReference type="Proteomes" id="UP000179113"/>
    </source>
</evidence>
<feature type="transmembrane region" description="Helical" evidence="1">
    <location>
        <begin position="21"/>
        <end position="42"/>
    </location>
</feature>
<accession>A0A1F4WHY4</accession>